<name>A0ABS0D087_9NOCA</name>
<dbReference type="Proteomes" id="UP000702209">
    <property type="component" value="Unassembled WGS sequence"/>
</dbReference>
<dbReference type="RefSeq" id="WP_195133441.1">
    <property type="nucleotide sequence ID" value="NZ_JADLQX010000040.1"/>
</dbReference>
<gene>
    <name evidence="1" type="ORF">IU459_32630</name>
</gene>
<accession>A0ABS0D087</accession>
<keyword evidence="2" id="KW-1185">Reference proteome</keyword>
<evidence type="ECO:0000313" key="2">
    <source>
        <dbReference type="Proteomes" id="UP000702209"/>
    </source>
</evidence>
<sequence>MTRSNHNRRKEVRAYMARHDGVTYTQALRALEDQAIPVPTDGPFMDVDPTYGSDVNPICGHRLSSRCGGCGVCRTCDGCYCDDLRQEADLEAYSALIAREHAEHVDEPDPTCPTCEYDRERSKDFTECPKCSQPLQGFWHFSEHTPPYCFKDKPHPPGLDWSHLIGKRITIDTHWCYQGKMAEFAASWTGTVTGRLRASNTGALTDHYDMRLDPAVPQPNNSTGTIQFDPREFTITEH</sequence>
<proteinExistence type="predicted"/>
<organism evidence="1 2">
    <name type="scientific">Nocardia amamiensis</name>
    <dbReference type="NCBI Taxonomy" id="404578"/>
    <lineage>
        <taxon>Bacteria</taxon>
        <taxon>Bacillati</taxon>
        <taxon>Actinomycetota</taxon>
        <taxon>Actinomycetes</taxon>
        <taxon>Mycobacteriales</taxon>
        <taxon>Nocardiaceae</taxon>
        <taxon>Nocardia</taxon>
    </lineage>
</organism>
<evidence type="ECO:0000313" key="1">
    <source>
        <dbReference type="EMBL" id="MBF6302251.1"/>
    </source>
</evidence>
<protein>
    <submittedName>
        <fullName evidence="1">Uncharacterized protein</fullName>
    </submittedName>
</protein>
<reference evidence="1 2" key="1">
    <citation type="submission" date="2020-10" db="EMBL/GenBank/DDBJ databases">
        <title>Identification of Nocardia species via Next-generation sequencing and recognition of intraspecies genetic diversity.</title>
        <authorList>
            <person name="Li P."/>
            <person name="Li P."/>
            <person name="Lu B."/>
        </authorList>
    </citation>
    <scope>NUCLEOTIDE SEQUENCE [LARGE SCALE GENOMIC DNA]</scope>
    <source>
        <strain evidence="1 2">BJ06-0157</strain>
    </source>
</reference>
<comment type="caution">
    <text evidence="1">The sequence shown here is derived from an EMBL/GenBank/DDBJ whole genome shotgun (WGS) entry which is preliminary data.</text>
</comment>
<dbReference type="EMBL" id="JADLQX010000040">
    <property type="protein sequence ID" value="MBF6302251.1"/>
    <property type="molecule type" value="Genomic_DNA"/>
</dbReference>